<dbReference type="GeneID" id="39977384"/>
<evidence type="ECO:0000313" key="2">
    <source>
        <dbReference type="EMBL" id="OII71784.1"/>
    </source>
</evidence>
<gene>
    <name evidence="2" type="ORF">cubi_00591</name>
</gene>
<reference evidence="2 3" key="1">
    <citation type="submission" date="2016-10" db="EMBL/GenBank/DDBJ databases">
        <title>Reductive evolution of mitochondrial metabolism and differential evolution of invasion-related proteins in Cryptosporidium.</title>
        <authorList>
            <person name="Liu S."/>
            <person name="Roellig D.M."/>
            <person name="Guo Y."/>
            <person name="Li N."/>
            <person name="Frace M.A."/>
            <person name="Tang K."/>
            <person name="Zhang L."/>
            <person name="Feng Y."/>
            <person name="Xiao L."/>
        </authorList>
    </citation>
    <scope>NUCLEOTIDE SEQUENCE [LARGE SCALE GENOMIC DNA]</scope>
    <source>
        <strain evidence="2">39726</strain>
    </source>
</reference>
<feature type="transmembrane region" description="Helical" evidence="1">
    <location>
        <begin position="279"/>
        <end position="299"/>
    </location>
</feature>
<feature type="transmembrane region" description="Helical" evidence="1">
    <location>
        <begin position="1076"/>
        <end position="1102"/>
    </location>
</feature>
<dbReference type="OrthoDB" id="342199at2759"/>
<accession>A0A1J4MC26</accession>
<dbReference type="RefSeq" id="XP_028873403.1">
    <property type="nucleotide sequence ID" value="XM_029017605.1"/>
</dbReference>
<feature type="transmembrane region" description="Helical" evidence="1">
    <location>
        <begin position="35"/>
        <end position="58"/>
    </location>
</feature>
<proteinExistence type="predicted"/>
<feature type="transmembrane region" description="Helical" evidence="1">
    <location>
        <begin position="1482"/>
        <end position="1506"/>
    </location>
</feature>
<feature type="transmembrane region" description="Helical" evidence="1">
    <location>
        <begin position="444"/>
        <end position="466"/>
    </location>
</feature>
<evidence type="ECO:0000313" key="3">
    <source>
        <dbReference type="Proteomes" id="UP000186176"/>
    </source>
</evidence>
<comment type="caution">
    <text evidence="2">The sequence shown here is derived from an EMBL/GenBank/DDBJ whole genome shotgun (WGS) entry which is preliminary data.</text>
</comment>
<evidence type="ECO:0000256" key="1">
    <source>
        <dbReference type="SAM" id="Phobius"/>
    </source>
</evidence>
<feature type="transmembrane region" description="Helical" evidence="1">
    <location>
        <begin position="1331"/>
        <end position="1353"/>
    </location>
</feature>
<keyword evidence="1" id="KW-0812">Transmembrane</keyword>
<feature type="transmembrane region" description="Helical" evidence="1">
    <location>
        <begin position="1434"/>
        <end position="1451"/>
    </location>
</feature>
<feature type="transmembrane region" description="Helical" evidence="1">
    <location>
        <begin position="1404"/>
        <end position="1427"/>
    </location>
</feature>
<dbReference type="EMBL" id="LRBP01000027">
    <property type="protein sequence ID" value="OII71784.1"/>
    <property type="molecule type" value="Genomic_DNA"/>
</dbReference>
<keyword evidence="1" id="KW-0472">Membrane</keyword>
<feature type="transmembrane region" description="Helical" evidence="1">
    <location>
        <begin position="659"/>
        <end position="680"/>
    </location>
</feature>
<keyword evidence="3" id="KW-1185">Reference proteome</keyword>
<feature type="transmembrane region" description="Helical" evidence="1">
    <location>
        <begin position="334"/>
        <end position="357"/>
    </location>
</feature>
<feature type="transmembrane region" description="Helical" evidence="1">
    <location>
        <begin position="514"/>
        <end position="540"/>
    </location>
</feature>
<feature type="transmembrane region" description="Helical" evidence="1">
    <location>
        <begin position="1223"/>
        <end position="1246"/>
    </location>
</feature>
<keyword evidence="1" id="KW-1133">Transmembrane helix</keyword>
<protein>
    <submittedName>
        <fullName evidence="2">Uncharacterized protein</fullName>
    </submittedName>
</protein>
<dbReference type="Proteomes" id="UP000186176">
    <property type="component" value="Unassembled WGS sequence"/>
</dbReference>
<feature type="transmembrane region" description="Helical" evidence="1">
    <location>
        <begin position="402"/>
        <end position="424"/>
    </location>
</feature>
<sequence length="1814" mass="208716">MYFQRQEVIGVPPILASIGSIFSNDSKKNKLSPTYQLFVGIGYIFYLIIFMIVITQVIQPNEEYSSIYSIQNILKSANWNPDLSTPKNSMLYNIQTNNDIQNWIYYVLGPPLLNGHIADQNQIIGASITKCVGEYMENETESYYIPSDYGIAKVLDLSNCKKTKLNLVSRIASPYKYIETFFDSSEDYVIQEIESNPELPVLPKLSNKTDTISYTVELLFYNGNIDTYSVISFSFNLSIFGTFIPDVLSHSVSPIKKYVGFPCAESCNLNISQIVKSGFFFAYCVIFIFHFISGILLLISSASGSSNYSSKESERNSSGIESWSNYYKERSLSIAIRISHFSVILLWISSAVLVQLLPNQSLKNILEQSNQVAEKINLSQSSEVPLLNSIIYTIKIASIIKFTGNVIACIASFLMLFRIFQIFSSLFSKVNVPLKTIILYFKKVVGLFFLINLVILTLALGIIIYLHIDKFSPSIKGIQTSMSASLFSLMLAPFSNSQLGGSIEAENKIPTVIFFSIAIGILTLYLLLIPLSTATIMFIYNEVEILQSLKQNTDNIYTIKATLSAWIQQLFFLSTFWQSKKFWLFSCQSSDEVIKTAHDTQNEIEGQIHPENNSNTKGNILNEETKQIGKFNEKSLKQMIQQKKKQFKKFFELPPKLEYIPYHLFFLTVLFSIVSIYWIINVIGYQLHTETGDVIWKILDSPFRARSFYTFDPTSDFFPYMFKDCSKKNENPSFLYNKDQLPNIPEELLYGLYQSYSLTNITSLSHLKTWIQKIFIPLIKAKNLQSSEKKDFLIDLGHPTLDSTVNPILLFKQHFSPVKCNSNPISSKLYLSTIAKSKSSLSIKDISKFNALSITKVPNSSFYLAPKTGVSNIRNIFSRILKFLNLEGVIFNRKLTVSQENNSHMESSLSSSGVDRIFFLYAGKESEISEQFIKSLNGEDEGNLFWAIKSYSLSTGSEVNVDLIPSLDSFSSNEEINIPFNGLFDYSMNTLEIYFPIIIPNKYSVSLLTLKFEILRTGQIEIEYASDFVKREWINQINDEDGVLIGSKNNENLDESLAEDKNENQINSSGSNLGTWIFSFVLIGIQCLIFLIFFILAAYNFYRKRLLSKRLMNQINYKMDVSESESENDMPKKKNRKLGIRKIAKKIRRKEIGNDQNIIKKQTLESSGNVNFNEKKNLLEFRKKIKRKQDKDIEEIVEFNHTVEEEIYDEDILSLYKLSNLNILIIVVMSIIFFALFFSSITYYILIISRKISININSIDTEGGFNSIVSSLGIILPWEIEKSNLNNIDSKLNMIGSSSGFYNDHVFSFNNLFETINNIQEISKYFQMFEIIGVLLIITYLSIILIYSSLLVDRHRRTKILKMRRFMEKNGRKLTGNSFESLSVFTFMDTTSQRGFSWNDTNYALIPIFFVVISFILIFSLAGYSLLGYQETTYFSYYYSVLSSLLIIFNYNSVKQVIMTTITPDISIRFKSNIITFIWRPIYYLITFFTFNFILKALIPASIIFYMRSVASKNLQISQDTLLSKLNNVAVTRPSIPIFMNDCISLRMKFFIKALYKKLGKFKNFDMNLMKGNTIEGEQNERDVNLTGENPDWIFAKLIPELFNEIIHYKLNIAELVNKDQQGIQEIRDYLGNISLQLLLIQEHLVKIEFLRCKLSMIRQELMKIEDVKKDISRGNRESQHYIDRLLQRLMSINDEIEHLDESNRVLGQEKESIKQKTESVTANYSLQKEKEKFSTDFLFEYDNSYAKTLFENSKINDITSSDEYSDGGSDELKYLGEIDRNSVYSNNKKRNIINYINRNGKDNKKVKGVWKRD</sequence>
<dbReference type="VEuPathDB" id="CryptoDB:cubi_00591"/>
<name>A0A1J4MC26_9CRYT</name>
<organism evidence="2 3">
    <name type="scientific">Cryptosporidium ubiquitum</name>
    <dbReference type="NCBI Taxonomy" id="857276"/>
    <lineage>
        <taxon>Eukaryota</taxon>
        <taxon>Sar</taxon>
        <taxon>Alveolata</taxon>
        <taxon>Apicomplexa</taxon>
        <taxon>Conoidasida</taxon>
        <taxon>Coccidia</taxon>
        <taxon>Eucoccidiorida</taxon>
        <taxon>Eimeriorina</taxon>
        <taxon>Cryptosporidiidae</taxon>
        <taxon>Cryptosporidium</taxon>
    </lineage>
</organism>